<gene>
    <name evidence="2" type="ORF">RIF29_24085</name>
</gene>
<accession>A0AAN9I2X0</accession>
<organism evidence="2 3">
    <name type="scientific">Crotalaria pallida</name>
    <name type="common">Smooth rattlebox</name>
    <name type="synonym">Crotalaria striata</name>
    <dbReference type="NCBI Taxonomy" id="3830"/>
    <lineage>
        <taxon>Eukaryota</taxon>
        <taxon>Viridiplantae</taxon>
        <taxon>Streptophyta</taxon>
        <taxon>Embryophyta</taxon>
        <taxon>Tracheophyta</taxon>
        <taxon>Spermatophyta</taxon>
        <taxon>Magnoliopsida</taxon>
        <taxon>eudicotyledons</taxon>
        <taxon>Gunneridae</taxon>
        <taxon>Pentapetalae</taxon>
        <taxon>rosids</taxon>
        <taxon>fabids</taxon>
        <taxon>Fabales</taxon>
        <taxon>Fabaceae</taxon>
        <taxon>Papilionoideae</taxon>
        <taxon>50 kb inversion clade</taxon>
        <taxon>genistoids sensu lato</taxon>
        <taxon>core genistoids</taxon>
        <taxon>Crotalarieae</taxon>
        <taxon>Crotalaria</taxon>
    </lineage>
</organism>
<dbReference type="Proteomes" id="UP001372338">
    <property type="component" value="Unassembled WGS sequence"/>
</dbReference>
<evidence type="ECO:0000313" key="2">
    <source>
        <dbReference type="EMBL" id="KAK7258506.1"/>
    </source>
</evidence>
<dbReference type="AlphaFoldDB" id="A0AAN9I2X0"/>
<evidence type="ECO:0000313" key="3">
    <source>
        <dbReference type="Proteomes" id="UP001372338"/>
    </source>
</evidence>
<feature type="transmembrane region" description="Helical" evidence="1">
    <location>
        <begin position="43"/>
        <end position="72"/>
    </location>
</feature>
<sequence length="74" mass="8421">MLISPSFLITPLFPLNLPSISFPSLLHFFSLPSKPFYYCLIHAIANFIILHFTLIISCFYLSVLVLVLLLLLPL</sequence>
<keyword evidence="1" id="KW-1133">Transmembrane helix</keyword>
<dbReference type="EMBL" id="JAYWIO010000005">
    <property type="protein sequence ID" value="KAK7258506.1"/>
    <property type="molecule type" value="Genomic_DNA"/>
</dbReference>
<comment type="caution">
    <text evidence="2">The sequence shown here is derived from an EMBL/GenBank/DDBJ whole genome shotgun (WGS) entry which is preliminary data.</text>
</comment>
<keyword evidence="1" id="KW-0812">Transmembrane</keyword>
<evidence type="ECO:0000256" key="1">
    <source>
        <dbReference type="SAM" id="Phobius"/>
    </source>
</evidence>
<keyword evidence="1" id="KW-0472">Membrane</keyword>
<protein>
    <submittedName>
        <fullName evidence="2">Uncharacterized protein</fullName>
    </submittedName>
</protein>
<name>A0AAN9I2X0_CROPI</name>
<feature type="transmembrane region" description="Helical" evidence="1">
    <location>
        <begin position="12"/>
        <end position="31"/>
    </location>
</feature>
<proteinExistence type="predicted"/>
<keyword evidence="3" id="KW-1185">Reference proteome</keyword>
<reference evidence="2 3" key="1">
    <citation type="submission" date="2024-01" db="EMBL/GenBank/DDBJ databases">
        <title>The genomes of 5 underutilized Papilionoideae crops provide insights into root nodulation and disease resistanc.</title>
        <authorList>
            <person name="Yuan L."/>
        </authorList>
    </citation>
    <scope>NUCLEOTIDE SEQUENCE [LARGE SCALE GENOMIC DNA]</scope>
    <source>
        <strain evidence="2">ZHUSHIDOU_FW_LH</strain>
        <tissue evidence="2">Leaf</tissue>
    </source>
</reference>